<reference evidence="1" key="1">
    <citation type="journal article" date="2014" name="Front. Microbiol.">
        <title>High frequency of phylogenetically diverse reductive dehalogenase-homologous genes in deep subseafloor sedimentary metagenomes.</title>
        <authorList>
            <person name="Kawai M."/>
            <person name="Futagami T."/>
            <person name="Toyoda A."/>
            <person name="Takaki Y."/>
            <person name="Nishi S."/>
            <person name="Hori S."/>
            <person name="Arai W."/>
            <person name="Tsubouchi T."/>
            <person name="Morono Y."/>
            <person name="Uchiyama I."/>
            <person name="Ito T."/>
            <person name="Fujiyama A."/>
            <person name="Inagaki F."/>
            <person name="Takami H."/>
        </authorList>
    </citation>
    <scope>NUCLEOTIDE SEQUENCE</scope>
    <source>
        <strain evidence="1">Expedition CK06-06</strain>
    </source>
</reference>
<gene>
    <name evidence="1" type="ORF">S03H2_14289</name>
</gene>
<name>X1GED4_9ZZZZ</name>
<accession>X1GED4</accession>
<comment type="caution">
    <text evidence="1">The sequence shown here is derived from an EMBL/GenBank/DDBJ whole genome shotgun (WGS) entry which is preliminary data.</text>
</comment>
<proteinExistence type="predicted"/>
<sequence length="82" mass="9139">MSDAYVDLREGVDHDDAVLTLIAMEVGKKGKHGAFITAVARAWSVADPGNKTLIRPVWNTVIAKYALRDVFSKQIKEHLPEY</sequence>
<organism evidence="1">
    <name type="scientific">marine sediment metagenome</name>
    <dbReference type="NCBI Taxonomy" id="412755"/>
    <lineage>
        <taxon>unclassified sequences</taxon>
        <taxon>metagenomes</taxon>
        <taxon>ecological metagenomes</taxon>
    </lineage>
</organism>
<protein>
    <submittedName>
        <fullName evidence="1">Uncharacterized protein</fullName>
    </submittedName>
</protein>
<dbReference type="AlphaFoldDB" id="X1GED4"/>
<evidence type="ECO:0000313" key="1">
    <source>
        <dbReference type="EMBL" id="GAH43180.1"/>
    </source>
</evidence>
<dbReference type="EMBL" id="BARU01007249">
    <property type="protein sequence ID" value="GAH43180.1"/>
    <property type="molecule type" value="Genomic_DNA"/>
</dbReference>